<reference evidence="1 2" key="1">
    <citation type="submission" date="2020-08" db="EMBL/GenBank/DDBJ databases">
        <title>Genome public.</title>
        <authorList>
            <person name="Liu C."/>
            <person name="Sun Q."/>
        </authorList>
    </citation>
    <scope>NUCLEOTIDE SEQUENCE [LARGE SCALE GENOMIC DNA]</scope>
    <source>
        <strain evidence="1 2">M29</strain>
    </source>
</reference>
<dbReference type="Proteomes" id="UP000649826">
    <property type="component" value="Unassembled WGS sequence"/>
</dbReference>
<keyword evidence="2" id="KW-1185">Reference proteome</keyword>
<organism evidence="1 2">
    <name type="scientific">Blautia difficilis</name>
    <dbReference type="NCBI Taxonomy" id="2763027"/>
    <lineage>
        <taxon>Bacteria</taxon>
        <taxon>Bacillati</taxon>
        <taxon>Bacillota</taxon>
        <taxon>Clostridia</taxon>
        <taxon>Lachnospirales</taxon>
        <taxon>Lachnospiraceae</taxon>
        <taxon>Blautia</taxon>
    </lineage>
</organism>
<dbReference type="EMBL" id="JACOQG010000023">
    <property type="protein sequence ID" value="MBC5780496.1"/>
    <property type="molecule type" value="Genomic_DNA"/>
</dbReference>
<sequence>MKTEEEFISGFCRTCNMGQTVCCEYTIQDNEKTLSFMDCAHERCVNTGACEIYRQAKALECK</sequence>
<gene>
    <name evidence="1" type="ORF">H8Z82_12720</name>
</gene>
<proteinExistence type="predicted"/>
<name>A0ABR7IKE4_9FIRM</name>
<evidence type="ECO:0000313" key="2">
    <source>
        <dbReference type="Proteomes" id="UP000649826"/>
    </source>
</evidence>
<evidence type="ECO:0000313" key="1">
    <source>
        <dbReference type="EMBL" id="MBC5780496.1"/>
    </source>
</evidence>
<accession>A0ABR7IKE4</accession>
<comment type="caution">
    <text evidence="1">The sequence shown here is derived from an EMBL/GenBank/DDBJ whole genome shotgun (WGS) entry which is preliminary data.</text>
</comment>
<protein>
    <recommendedName>
        <fullName evidence="3">DUF1540 domain-containing protein</fullName>
    </recommendedName>
</protein>
<evidence type="ECO:0008006" key="3">
    <source>
        <dbReference type="Google" id="ProtNLM"/>
    </source>
</evidence>